<sequence>MYARYIPPPKASSKPKPQAPSPPPPETASPAASAIPYSRYVPPPRKQPSATATPVPTVERSIPTSRTHLNAAAIPPPEALPPKIVFNYDEDEPSPPKKRRIDSPEPVPEPTPEPQEKKPKKEKKEKKAKKEKKKYKDTQPEGGEEDVGSRSDKKEKKKKQFDEQPFSFGFNDSTTALQDDHREVPGSVEEEYVKPKDKKKKRQKGEVDDETILATATVDKTEVTDSKKKRKKREKDEIAAGHKAVLERASKELKKAAEQPKTEDLSDDEGLEAVEAHGLEPLPQPKPVKQDAIKPSYETVPSWIANPIQVAPTAISPFADLGISEDAATRLEAKGFKEAFAVQTAVIPLLLPSPDRQGDVVVSAATGSGKTLAYALPMVRDISQSSNITRIRGLIVVPTRELVMQAEEVCNACSAVFVGRGRKPVKVGISMGNKQFEQEQADLVEEYERYDPEGYQKYLERKFDEDSWLDDLTNPRGPPTEPLPYHVIDYASKVDILICTPGRLVDHIKRTPGFTLDYVRWLVVDEADKLLAQTYQDWISTVMPLLSSTERPGAREFADSNKAGVRKVVLSATMTRDLTLLNGLKLSRPRLVVLSDTVAHSEVEHVLPSQLEETAVKTRNVDLKPLYLVDLLNSEHMAPVSASDADDVEMKDAEGEDTFVAESESAASDSDSDDSSSNDEFDSDSEESDADSTASPSHGRGTSSKPPPKPFNTTVLIFANSNEAAVRLARLLSLLSPHLAPLIGTLTSTTRTSERRKTLHAFAARKLRILVASSLIERGIHLTNLDHVISYDMPKSVQSYVHRVGRTARAGRQGHSWTLFTKPEAGWFWTAIAGKGQSKAGTAQGEIRRRKGVGEIRISDRWDEDRLEEFNAALENLSELRKSSKRKGSKLQHVA</sequence>
<evidence type="ECO:0000313" key="10">
    <source>
        <dbReference type="EMBL" id="KKY37923.1"/>
    </source>
</evidence>
<dbReference type="InterPro" id="IPR001650">
    <property type="entry name" value="Helicase_C-like"/>
</dbReference>
<dbReference type="GO" id="GO:0005524">
    <property type="term" value="F:ATP binding"/>
    <property type="evidence" value="ECO:0007669"/>
    <property type="project" value="UniProtKB-UniRule"/>
</dbReference>
<comment type="domain">
    <text evidence="6">The Q motif is unique to and characteristic of the DEAD box family of RNA helicases and controls ATP binding and hydrolysis.</text>
</comment>
<feature type="compositionally biased region" description="Pro residues" evidence="7">
    <location>
        <begin position="17"/>
        <end position="27"/>
    </location>
</feature>
<dbReference type="Proteomes" id="UP000034680">
    <property type="component" value="Unassembled WGS sequence"/>
</dbReference>
<dbReference type="CDD" id="cd18787">
    <property type="entry name" value="SF2_C_DEAD"/>
    <property type="match status" value="1"/>
</dbReference>
<dbReference type="OrthoDB" id="3370at2759"/>
<keyword evidence="5 6" id="KW-0694">RNA-binding</keyword>
<name>A0A0G2HSY8_9PEZI</name>
<evidence type="ECO:0000256" key="1">
    <source>
        <dbReference type="ARBA" id="ARBA00022741"/>
    </source>
</evidence>
<evidence type="ECO:0000256" key="3">
    <source>
        <dbReference type="ARBA" id="ARBA00022806"/>
    </source>
</evidence>
<comment type="caution">
    <text evidence="10">The sequence shown here is derived from an EMBL/GenBank/DDBJ whole genome shotgun (WGS) entry which is preliminary data.</text>
</comment>
<dbReference type="Pfam" id="PF00270">
    <property type="entry name" value="DEAD"/>
    <property type="match status" value="2"/>
</dbReference>
<comment type="catalytic activity">
    <reaction evidence="6">
        <text>ATP + H2O = ADP + phosphate + H(+)</text>
        <dbReference type="Rhea" id="RHEA:13065"/>
        <dbReference type="ChEBI" id="CHEBI:15377"/>
        <dbReference type="ChEBI" id="CHEBI:15378"/>
        <dbReference type="ChEBI" id="CHEBI:30616"/>
        <dbReference type="ChEBI" id="CHEBI:43474"/>
        <dbReference type="ChEBI" id="CHEBI:456216"/>
        <dbReference type="EC" id="3.6.4.13"/>
    </reaction>
</comment>
<dbReference type="GO" id="GO:0003723">
    <property type="term" value="F:RNA binding"/>
    <property type="evidence" value="ECO:0007669"/>
    <property type="project" value="UniProtKB-UniRule"/>
</dbReference>
<dbReference type="EC" id="3.6.4.13" evidence="6"/>
<dbReference type="InterPro" id="IPR011545">
    <property type="entry name" value="DEAD/DEAH_box_helicase_dom"/>
</dbReference>
<evidence type="ECO:0000256" key="2">
    <source>
        <dbReference type="ARBA" id="ARBA00022801"/>
    </source>
</evidence>
<feature type="compositionally biased region" description="Acidic residues" evidence="7">
    <location>
        <begin position="670"/>
        <end position="690"/>
    </location>
</feature>
<evidence type="ECO:0000259" key="8">
    <source>
        <dbReference type="PROSITE" id="PS51192"/>
    </source>
</evidence>
<feature type="compositionally biased region" description="Basic residues" evidence="7">
    <location>
        <begin position="120"/>
        <end position="133"/>
    </location>
</feature>
<keyword evidence="4 6" id="KW-0067">ATP-binding</keyword>
<feature type="domain" description="Helicase ATP-binding" evidence="8">
    <location>
        <begin position="351"/>
        <end position="592"/>
    </location>
</feature>
<dbReference type="STRING" id="1214573.A0A0G2HSY8"/>
<dbReference type="Gene3D" id="3.40.50.300">
    <property type="entry name" value="P-loop containing nucleotide triphosphate hydrolases"/>
    <property type="match status" value="2"/>
</dbReference>
<dbReference type="Pfam" id="PF00271">
    <property type="entry name" value="Helicase_C"/>
    <property type="match status" value="1"/>
</dbReference>
<feature type="compositionally biased region" description="Basic and acidic residues" evidence="7">
    <location>
        <begin position="234"/>
        <end position="246"/>
    </location>
</feature>
<dbReference type="InterPro" id="IPR000629">
    <property type="entry name" value="RNA-helicase_DEAD-box_CS"/>
</dbReference>
<accession>A0A0G2HSY8</accession>
<dbReference type="PANTHER" id="PTHR24031">
    <property type="entry name" value="RNA HELICASE"/>
    <property type="match status" value="1"/>
</dbReference>
<evidence type="ECO:0000256" key="7">
    <source>
        <dbReference type="SAM" id="MobiDB-lite"/>
    </source>
</evidence>
<evidence type="ECO:0000259" key="9">
    <source>
        <dbReference type="PROSITE" id="PS51194"/>
    </source>
</evidence>
<reference evidence="10 11" key="1">
    <citation type="submission" date="2015-05" db="EMBL/GenBank/DDBJ databases">
        <title>Distinctive expansion of gene families associated with plant cell wall degradation and secondary metabolism in the genomes of grapevine trunk pathogens.</title>
        <authorList>
            <person name="Lawrence D.P."/>
            <person name="Travadon R."/>
            <person name="Rolshausen P.E."/>
            <person name="Baumgartner K."/>
        </authorList>
    </citation>
    <scope>NUCLEOTIDE SEQUENCE [LARGE SCALE GENOMIC DNA]</scope>
    <source>
        <strain evidence="10">DA912</strain>
    </source>
</reference>
<organism evidence="10 11">
    <name type="scientific">Diaporthe ampelina</name>
    <dbReference type="NCBI Taxonomy" id="1214573"/>
    <lineage>
        <taxon>Eukaryota</taxon>
        <taxon>Fungi</taxon>
        <taxon>Dikarya</taxon>
        <taxon>Ascomycota</taxon>
        <taxon>Pezizomycotina</taxon>
        <taxon>Sordariomycetes</taxon>
        <taxon>Sordariomycetidae</taxon>
        <taxon>Diaporthales</taxon>
        <taxon>Diaporthaceae</taxon>
        <taxon>Diaporthe</taxon>
    </lineage>
</organism>
<dbReference type="PROSITE" id="PS00039">
    <property type="entry name" value="DEAD_ATP_HELICASE"/>
    <property type="match status" value="1"/>
</dbReference>
<dbReference type="SMART" id="SM00487">
    <property type="entry name" value="DEXDc"/>
    <property type="match status" value="1"/>
</dbReference>
<keyword evidence="1 6" id="KW-0547">Nucleotide-binding</keyword>
<feature type="region of interest" description="Disordered" evidence="7">
    <location>
        <begin position="653"/>
        <end position="709"/>
    </location>
</feature>
<feature type="domain" description="Helicase C-terminal" evidence="9">
    <location>
        <begin position="706"/>
        <end position="878"/>
    </location>
</feature>
<dbReference type="GO" id="GO:0003724">
    <property type="term" value="F:RNA helicase activity"/>
    <property type="evidence" value="ECO:0007669"/>
    <property type="project" value="UniProtKB-EC"/>
</dbReference>
<evidence type="ECO:0000256" key="4">
    <source>
        <dbReference type="ARBA" id="ARBA00022840"/>
    </source>
</evidence>
<protein>
    <recommendedName>
        <fullName evidence="6">ATP-dependent RNA helicase</fullName>
        <ecNumber evidence="6">3.6.4.13</ecNumber>
    </recommendedName>
</protein>
<feature type="region of interest" description="Disordered" evidence="7">
    <location>
        <begin position="1"/>
        <end position="246"/>
    </location>
</feature>
<dbReference type="SMART" id="SM00490">
    <property type="entry name" value="HELICc"/>
    <property type="match status" value="1"/>
</dbReference>
<evidence type="ECO:0000256" key="5">
    <source>
        <dbReference type="ARBA" id="ARBA00022884"/>
    </source>
</evidence>
<gene>
    <name evidence="10" type="ORF">UCDDA912_g02140</name>
</gene>
<keyword evidence="2 6" id="KW-0378">Hydrolase</keyword>
<dbReference type="CDD" id="cd17956">
    <property type="entry name" value="DEADc_DDX51"/>
    <property type="match status" value="1"/>
</dbReference>
<feature type="compositionally biased region" description="Pro residues" evidence="7">
    <location>
        <begin position="1"/>
        <end position="10"/>
    </location>
</feature>
<evidence type="ECO:0000256" key="6">
    <source>
        <dbReference type="RuleBase" id="RU365068"/>
    </source>
</evidence>
<dbReference type="SUPFAM" id="SSF52540">
    <property type="entry name" value="P-loop containing nucleoside triphosphate hydrolases"/>
    <property type="match status" value="2"/>
</dbReference>
<dbReference type="InterPro" id="IPR027417">
    <property type="entry name" value="P-loop_NTPase"/>
</dbReference>
<keyword evidence="11" id="KW-1185">Reference proteome</keyword>
<reference evidence="10 11" key="2">
    <citation type="submission" date="2015-05" db="EMBL/GenBank/DDBJ databases">
        <authorList>
            <person name="Morales-Cruz A."/>
            <person name="Amrine K.C."/>
            <person name="Cantu D."/>
        </authorList>
    </citation>
    <scope>NUCLEOTIDE SEQUENCE [LARGE SCALE GENOMIC DNA]</scope>
    <source>
        <strain evidence="10">DA912</strain>
    </source>
</reference>
<dbReference type="InterPro" id="IPR014001">
    <property type="entry name" value="Helicase_ATP-bd"/>
</dbReference>
<keyword evidence="3 6" id="KW-0347">Helicase</keyword>
<dbReference type="EMBL" id="LCUC01000066">
    <property type="protein sequence ID" value="KKY37923.1"/>
    <property type="molecule type" value="Genomic_DNA"/>
</dbReference>
<dbReference type="PROSITE" id="PS51194">
    <property type="entry name" value="HELICASE_CTER"/>
    <property type="match status" value="1"/>
</dbReference>
<proteinExistence type="inferred from homology"/>
<evidence type="ECO:0000313" key="11">
    <source>
        <dbReference type="Proteomes" id="UP000034680"/>
    </source>
</evidence>
<comment type="function">
    <text evidence="6">RNA helicase.</text>
</comment>
<dbReference type="PROSITE" id="PS51192">
    <property type="entry name" value="HELICASE_ATP_BIND_1"/>
    <property type="match status" value="1"/>
</dbReference>
<dbReference type="AlphaFoldDB" id="A0A0G2HSY8"/>
<comment type="similarity">
    <text evidence="6">Belongs to the DEAD box helicase family.</text>
</comment>
<dbReference type="GO" id="GO:0016787">
    <property type="term" value="F:hydrolase activity"/>
    <property type="evidence" value="ECO:0007669"/>
    <property type="project" value="UniProtKB-KW"/>
</dbReference>